<dbReference type="EMBL" id="MLJW01001080">
    <property type="protein sequence ID" value="OIQ80301.1"/>
    <property type="molecule type" value="Genomic_DNA"/>
</dbReference>
<organism evidence="2">
    <name type="scientific">mine drainage metagenome</name>
    <dbReference type="NCBI Taxonomy" id="410659"/>
    <lineage>
        <taxon>unclassified sequences</taxon>
        <taxon>metagenomes</taxon>
        <taxon>ecological metagenomes</taxon>
    </lineage>
</organism>
<evidence type="ECO:0000259" key="1">
    <source>
        <dbReference type="PROSITE" id="PS51352"/>
    </source>
</evidence>
<dbReference type="CDD" id="cd02969">
    <property type="entry name" value="PRX_like1"/>
    <property type="match status" value="1"/>
</dbReference>
<proteinExistence type="predicted"/>
<sequence>MAATADPLQRGFQAPGFSLPGIDGRNTSLEDVRGPRGTLVMFICNHCPYVQAVAARIKRDTDALRAFGVHAVAINSNDANAYPEDSFDNMKIFAQKHGFDFPYLYDETQQVAKAYGAVCTPDFFGFNADLKLEYRGQLDASRKQSVPADARRDLFEAMRQIAETGRGPDTQYPSIGCSIKWKDAA</sequence>
<protein>
    <submittedName>
        <fullName evidence="2">Putative peroxiredoxin bcp</fullName>
        <ecNumber evidence="2">1.11.1.15</ecNumber>
    </submittedName>
</protein>
<keyword evidence="2" id="KW-0575">Peroxidase</keyword>
<dbReference type="PROSITE" id="PS51352">
    <property type="entry name" value="THIOREDOXIN_2"/>
    <property type="match status" value="1"/>
</dbReference>
<dbReference type="InterPro" id="IPR036249">
    <property type="entry name" value="Thioredoxin-like_sf"/>
</dbReference>
<dbReference type="InterPro" id="IPR047262">
    <property type="entry name" value="PRX-like1"/>
</dbReference>
<evidence type="ECO:0000313" key="2">
    <source>
        <dbReference type="EMBL" id="OIQ80301.1"/>
    </source>
</evidence>
<dbReference type="PANTHER" id="PTHR43640">
    <property type="entry name" value="OS07G0260300 PROTEIN"/>
    <property type="match status" value="1"/>
</dbReference>
<feature type="domain" description="Thioredoxin" evidence="1">
    <location>
        <begin position="8"/>
        <end position="160"/>
    </location>
</feature>
<comment type="caution">
    <text evidence="2">The sequence shown here is derived from an EMBL/GenBank/DDBJ whole genome shotgun (WGS) entry which is preliminary data.</text>
</comment>
<name>A0A1J5QWN3_9ZZZZ</name>
<dbReference type="GO" id="GO:0004601">
    <property type="term" value="F:peroxidase activity"/>
    <property type="evidence" value="ECO:0007669"/>
    <property type="project" value="UniProtKB-KW"/>
</dbReference>
<dbReference type="InterPro" id="IPR013766">
    <property type="entry name" value="Thioredoxin_domain"/>
</dbReference>
<dbReference type="InterPro" id="IPR000866">
    <property type="entry name" value="AhpC/TSA"/>
</dbReference>
<dbReference type="Gene3D" id="3.40.30.10">
    <property type="entry name" value="Glutaredoxin"/>
    <property type="match status" value="1"/>
</dbReference>
<gene>
    <name evidence="2" type="primary">bcp_28</name>
    <name evidence="2" type="ORF">GALL_379430</name>
</gene>
<dbReference type="Pfam" id="PF00578">
    <property type="entry name" value="AhpC-TSA"/>
    <property type="match status" value="1"/>
</dbReference>
<dbReference type="SUPFAM" id="SSF52833">
    <property type="entry name" value="Thioredoxin-like"/>
    <property type="match status" value="1"/>
</dbReference>
<dbReference type="PANTHER" id="PTHR43640:SF1">
    <property type="entry name" value="THIOREDOXIN-DEPENDENT PEROXIREDOXIN"/>
    <property type="match status" value="1"/>
</dbReference>
<dbReference type="AlphaFoldDB" id="A0A1J5QWN3"/>
<dbReference type="EC" id="1.11.1.15" evidence="2"/>
<reference evidence="2" key="1">
    <citation type="submission" date="2016-10" db="EMBL/GenBank/DDBJ databases">
        <title>Sequence of Gallionella enrichment culture.</title>
        <authorList>
            <person name="Poehlein A."/>
            <person name="Muehling M."/>
            <person name="Daniel R."/>
        </authorList>
    </citation>
    <scope>NUCLEOTIDE SEQUENCE</scope>
</reference>
<accession>A0A1J5QWN3</accession>
<keyword evidence="2" id="KW-0560">Oxidoreductase</keyword>